<dbReference type="RefSeq" id="WP_199466816.1">
    <property type="nucleotide sequence ID" value="NZ_JAEMNX010000002.1"/>
</dbReference>
<dbReference type="Proteomes" id="UP000628710">
    <property type="component" value="Unassembled WGS sequence"/>
</dbReference>
<dbReference type="AlphaFoldDB" id="A0A934JT96"/>
<evidence type="ECO:0000313" key="2">
    <source>
        <dbReference type="Proteomes" id="UP000628710"/>
    </source>
</evidence>
<evidence type="ECO:0000313" key="1">
    <source>
        <dbReference type="EMBL" id="MBJ7536637.1"/>
    </source>
</evidence>
<organism evidence="1 2">
    <name type="scientific">Marinomonas transparens</name>
    <dbReference type="NCBI Taxonomy" id="2795388"/>
    <lineage>
        <taxon>Bacteria</taxon>
        <taxon>Pseudomonadati</taxon>
        <taxon>Pseudomonadota</taxon>
        <taxon>Gammaproteobacteria</taxon>
        <taxon>Oceanospirillales</taxon>
        <taxon>Oceanospirillaceae</taxon>
        <taxon>Marinomonas</taxon>
    </lineage>
</organism>
<comment type="caution">
    <text evidence="1">The sequence shown here is derived from an EMBL/GenBank/DDBJ whole genome shotgun (WGS) entry which is preliminary data.</text>
</comment>
<protein>
    <submittedName>
        <fullName evidence="1">Uncharacterized protein</fullName>
    </submittedName>
</protein>
<gene>
    <name evidence="1" type="ORF">I8J31_02975</name>
</gene>
<accession>A0A934JT96</accession>
<keyword evidence="2" id="KW-1185">Reference proteome</keyword>
<proteinExistence type="predicted"/>
<dbReference type="EMBL" id="JAEMNX010000002">
    <property type="protein sequence ID" value="MBJ7536637.1"/>
    <property type="molecule type" value="Genomic_DNA"/>
</dbReference>
<name>A0A934JT96_9GAMM</name>
<reference evidence="1" key="1">
    <citation type="submission" date="2020-12" db="EMBL/GenBank/DDBJ databases">
        <title>Marinomonas arctica sp. nov., a psychrotolerant bacterium isolated from the Arctic.</title>
        <authorList>
            <person name="Zhang Y."/>
        </authorList>
    </citation>
    <scope>NUCLEOTIDE SEQUENCE</scope>
    <source>
        <strain evidence="1">C1424</strain>
    </source>
</reference>
<sequence length="177" mass="19548">MSAQETADLIKSVNDMTATVAGKIGEIDEHLISSNYLVQYKIYKDESTGVQQVAEAVTPFFVSLKIDFIPKYPDSLIVVRASGNFRVIRTDGTQNVCGMDIQLYDGEQLLNPNIAFLYDGQSNNIHANPNMLHIDNRGGVAERHYKIALLQHTTGTSLSYYAALGQGTVSVEEYQNV</sequence>